<dbReference type="Gene3D" id="2.60.40.380">
    <property type="entry name" value="Purple acid phosphatase-like, N-terminal"/>
    <property type="match status" value="1"/>
</dbReference>
<reference evidence="4 7" key="2">
    <citation type="submission" date="2016-10" db="EMBL/GenBank/DDBJ databases">
        <authorList>
            <person name="de Groot N.N."/>
        </authorList>
    </citation>
    <scope>NUCLEOTIDE SEQUENCE [LARGE SCALE GENOMIC DNA]</scope>
    <source>
        <strain evidence="7">BP1-145</strain>
        <strain evidence="4">BP1-148</strain>
    </source>
</reference>
<dbReference type="InterPro" id="IPR029052">
    <property type="entry name" value="Metallo-depent_PP-like"/>
</dbReference>
<dbReference type="SUPFAM" id="SSF49363">
    <property type="entry name" value="Purple acid phosphatase, N-terminal domain"/>
    <property type="match status" value="1"/>
</dbReference>
<dbReference type="RefSeq" id="WP_091813606.1">
    <property type="nucleotide sequence ID" value="NZ_FNCQ01000001.1"/>
</dbReference>
<dbReference type="SUPFAM" id="SSF56300">
    <property type="entry name" value="Metallo-dependent phosphatases"/>
    <property type="match status" value="1"/>
</dbReference>
<accession>A0A1H0JLK2</accession>
<protein>
    <submittedName>
        <fullName evidence="5">3',5'-cyclic AMP phosphodiesterase CpdA</fullName>
    </submittedName>
</protein>
<dbReference type="GO" id="GO:0003993">
    <property type="term" value="F:acid phosphatase activity"/>
    <property type="evidence" value="ECO:0007669"/>
    <property type="project" value="InterPro"/>
</dbReference>
<dbReference type="Proteomes" id="UP000198779">
    <property type="component" value="Unassembled WGS sequence"/>
</dbReference>
<evidence type="ECO:0000313" key="6">
    <source>
        <dbReference type="Proteomes" id="UP000198779"/>
    </source>
</evidence>
<dbReference type="PANTHER" id="PTHR22953">
    <property type="entry name" value="ACID PHOSPHATASE RELATED"/>
    <property type="match status" value="1"/>
</dbReference>
<organism evidence="5 7">
    <name type="scientific">Prevotella communis</name>
    <dbReference type="NCBI Taxonomy" id="2913614"/>
    <lineage>
        <taxon>Bacteria</taxon>
        <taxon>Pseudomonadati</taxon>
        <taxon>Bacteroidota</taxon>
        <taxon>Bacteroidia</taxon>
        <taxon>Bacteroidales</taxon>
        <taxon>Prevotellaceae</taxon>
        <taxon>Prevotella</taxon>
    </lineage>
</organism>
<keyword evidence="1" id="KW-0732">Signal</keyword>
<dbReference type="Proteomes" id="UP000199134">
    <property type="component" value="Unassembled WGS sequence"/>
</dbReference>
<dbReference type="AlphaFoldDB" id="A0A1H0JLK2"/>
<dbReference type="EMBL" id="FNCQ01000001">
    <property type="protein sequence ID" value="SDG15727.1"/>
    <property type="molecule type" value="Genomic_DNA"/>
</dbReference>
<dbReference type="OrthoDB" id="9809781at2"/>
<dbReference type="Pfam" id="PF16656">
    <property type="entry name" value="Pur_ac_phosph_N"/>
    <property type="match status" value="1"/>
</dbReference>
<proteinExistence type="predicted"/>
<evidence type="ECO:0000256" key="1">
    <source>
        <dbReference type="ARBA" id="ARBA00022729"/>
    </source>
</evidence>
<accession>A0A1G7RY84</accession>
<feature type="domain" description="Calcineurin-like phosphoesterase" evidence="2">
    <location>
        <begin position="148"/>
        <end position="332"/>
    </location>
</feature>
<dbReference type="EMBL" id="FNIW01000020">
    <property type="protein sequence ID" value="SDO44596.1"/>
    <property type="molecule type" value="Genomic_DNA"/>
</dbReference>
<evidence type="ECO:0000313" key="4">
    <source>
        <dbReference type="EMBL" id="SDG15727.1"/>
    </source>
</evidence>
<keyword evidence="6" id="KW-1185">Reference proteome</keyword>
<sequence length="456" mass="52987">MAKKRAKRTTLVVILLVLIGAGFWASSRWDAWFRNPEEAPYVSEAEPHRVLLTFGDSLESSRNVSWQADSILHPSYLELAQLPDGDTVRIEAYGEVFRSRSGVAAYYVARLRQLRPDAQYAYRAVTDGKASQWYHFQTYKENRNNLSFMYVGDVQDTVGGASNRILKEALAYHPQTEFLVCGGDLTDRPKDECWAETFRDVDSICQAMPLLTVTGNHDYLKGVIVSLERRFPLIYSYFLDSKIEDNQVYTVRYGSAQFFLLDSNRELPYLLTQRSWLERELQNSSARWKIVVLHHPLFSLKGHNNLIQRWVFNDLIEEYGVDLVMQGHEHAYGRMTRHDDNDKATTPVYTVSHCSPKNYRIQFDDEFDKFGISSRYYQTVDIKGDTLVMATYESYHHSLYDSLRIVKKGDSVNILDFGRDIPEYMEYTPDPSSKKDRAYAERIEAYKAKHPERMRK</sequence>
<dbReference type="STRING" id="645274.SAMN04487901_101137"/>
<name>A0A1H0JLK2_9BACT</name>
<dbReference type="GO" id="GO:0046872">
    <property type="term" value="F:metal ion binding"/>
    <property type="evidence" value="ECO:0007669"/>
    <property type="project" value="InterPro"/>
</dbReference>
<dbReference type="InterPro" id="IPR008963">
    <property type="entry name" value="Purple_acid_Pase-like_N"/>
</dbReference>
<feature type="domain" description="Purple acid phosphatase N-terminal" evidence="3">
    <location>
        <begin position="47"/>
        <end position="138"/>
    </location>
</feature>
<evidence type="ECO:0000259" key="2">
    <source>
        <dbReference type="Pfam" id="PF00149"/>
    </source>
</evidence>
<evidence type="ECO:0000259" key="3">
    <source>
        <dbReference type="Pfam" id="PF16656"/>
    </source>
</evidence>
<dbReference type="InterPro" id="IPR004843">
    <property type="entry name" value="Calcineurin-like_PHP"/>
</dbReference>
<evidence type="ECO:0000313" key="7">
    <source>
        <dbReference type="Proteomes" id="UP000199134"/>
    </source>
</evidence>
<dbReference type="Pfam" id="PF00149">
    <property type="entry name" value="Metallophos"/>
    <property type="match status" value="1"/>
</dbReference>
<dbReference type="PANTHER" id="PTHR22953:SF153">
    <property type="entry name" value="PURPLE ACID PHOSPHATASE"/>
    <property type="match status" value="1"/>
</dbReference>
<evidence type="ECO:0000313" key="5">
    <source>
        <dbReference type="EMBL" id="SDO44596.1"/>
    </source>
</evidence>
<dbReference type="InterPro" id="IPR039331">
    <property type="entry name" value="PAPs-like"/>
</dbReference>
<dbReference type="Gene3D" id="3.60.21.10">
    <property type="match status" value="1"/>
</dbReference>
<dbReference type="InterPro" id="IPR015914">
    <property type="entry name" value="PAPs_N"/>
</dbReference>
<reference evidence="5 6" key="1">
    <citation type="submission" date="2016-10" db="EMBL/GenBank/DDBJ databases">
        <authorList>
            <person name="Varghese N."/>
            <person name="Submissions S."/>
        </authorList>
    </citation>
    <scope>NUCLEOTIDE SEQUENCE</scope>
    <source>
        <strain evidence="5">BP1-145</strain>
        <strain evidence="6">BP1-148</strain>
    </source>
</reference>
<gene>
    <name evidence="5" type="ORF">SAMN04487900_12042</name>
    <name evidence="4" type="ORF">SAMN04487901_101137</name>
</gene>